<gene>
    <name evidence="1" type="ORF">AB447_218090</name>
    <name evidence="2" type="ORF">P8828_15260</name>
</gene>
<reference evidence="1" key="2">
    <citation type="submission" date="2015-10" db="EMBL/GenBank/DDBJ databases">
        <authorList>
            <person name="Gilbert D.G."/>
        </authorList>
    </citation>
    <scope>NUCLEOTIDE SEQUENCE</scope>
    <source>
        <strain evidence="1">GO-13</strain>
    </source>
</reference>
<accession>A0A0T6BPY6</accession>
<dbReference type="Proteomes" id="UP000036168">
    <property type="component" value="Unassembled WGS sequence"/>
</dbReference>
<proteinExistence type="predicted"/>
<evidence type="ECO:0000313" key="4">
    <source>
        <dbReference type="Proteomes" id="UP001341297"/>
    </source>
</evidence>
<dbReference type="RefSeq" id="WP_048356394.1">
    <property type="nucleotide sequence ID" value="NZ_CP023481.1"/>
</dbReference>
<protein>
    <recommendedName>
        <fullName evidence="5">YqaJ viral recombinase domain-containing protein</fullName>
    </recommendedName>
</protein>
<evidence type="ECO:0000313" key="3">
    <source>
        <dbReference type="Proteomes" id="UP000036168"/>
    </source>
</evidence>
<organism evidence="1 3">
    <name type="scientific">Bacillus glycinifermentans</name>
    <dbReference type="NCBI Taxonomy" id="1664069"/>
    <lineage>
        <taxon>Bacteria</taxon>
        <taxon>Bacillati</taxon>
        <taxon>Bacillota</taxon>
        <taxon>Bacilli</taxon>
        <taxon>Bacillales</taxon>
        <taxon>Bacillaceae</taxon>
        <taxon>Bacillus</taxon>
    </lineage>
</organism>
<dbReference type="Proteomes" id="UP001341297">
    <property type="component" value="Unassembled WGS sequence"/>
</dbReference>
<dbReference type="EMBL" id="JARRTL010000014">
    <property type="protein sequence ID" value="MEC0486163.1"/>
    <property type="molecule type" value="Genomic_DNA"/>
</dbReference>
<reference evidence="2 4" key="3">
    <citation type="submission" date="2023-03" db="EMBL/GenBank/DDBJ databases">
        <title>Agriculturally important microbes genome sequencing.</title>
        <authorList>
            <person name="Dunlap C."/>
        </authorList>
    </citation>
    <scope>NUCLEOTIDE SEQUENCE [LARGE SCALE GENOMIC DNA]</scope>
    <source>
        <strain evidence="2 4">CBP-3203</strain>
    </source>
</reference>
<name>A0A0T6BPY6_9BACI</name>
<evidence type="ECO:0000313" key="2">
    <source>
        <dbReference type="EMBL" id="MEC0486163.1"/>
    </source>
</evidence>
<dbReference type="EMBL" id="LECW02000020">
    <property type="protein sequence ID" value="KRT93701.1"/>
    <property type="molecule type" value="Genomic_DNA"/>
</dbReference>
<dbReference type="AlphaFoldDB" id="A0A0T6BPY6"/>
<keyword evidence="4" id="KW-1185">Reference proteome</keyword>
<dbReference type="OrthoDB" id="2974745at2"/>
<evidence type="ECO:0008006" key="5">
    <source>
        <dbReference type="Google" id="ProtNLM"/>
    </source>
</evidence>
<sequence length="232" mass="26909">MRVDFVRTDRVDQVIVPTVIEIAEHFSVKRSYVITFCKVIRNSWRWTIKDMPKQLNIVRTTFSKFRDGGLELCQILTNAFSTCSDKDDIDKLRGSLAEGLLLGAFGKEILRSETFGWGAQVFVIDDSKKQGIRYNCPFAGSRPNCSHRTSVDLGFWDGKYGEFFECKVRPDKVRCKEMSYMKYLNTELSQRDIDHSVYFVSTDTLEAMEMSMEEQYPEEDFYKLISLQEISA</sequence>
<comment type="caution">
    <text evidence="1">The sequence shown here is derived from an EMBL/GenBank/DDBJ whole genome shotgun (WGS) entry which is preliminary data.</text>
</comment>
<evidence type="ECO:0000313" key="1">
    <source>
        <dbReference type="EMBL" id="KRT93701.1"/>
    </source>
</evidence>
<reference evidence="1 3" key="1">
    <citation type="journal article" date="2015" name="Int. J. Syst. Evol. Microbiol.">
        <title>Bacillus glycinifermentans sp. nov., isolated from fermented soybean paste.</title>
        <authorList>
            <person name="Kim S.J."/>
            <person name="Dunlap C.A."/>
            <person name="Kwon S.W."/>
            <person name="Rooney A.P."/>
        </authorList>
    </citation>
    <scope>NUCLEOTIDE SEQUENCE [LARGE SCALE GENOMIC DNA]</scope>
    <source>
        <strain evidence="1 3">GO-13</strain>
    </source>
</reference>